<feature type="region of interest" description="Disordered" evidence="1">
    <location>
        <begin position="64"/>
        <end position="89"/>
    </location>
</feature>
<evidence type="ECO:0000313" key="2">
    <source>
        <dbReference type="EMBL" id="RPB12354.1"/>
    </source>
</evidence>
<dbReference type="OrthoDB" id="5363032at2759"/>
<sequence>MSSIIYPQFGRQPWSDGVYTLLLHLRGTATTAASGGFNDPTYYAQFDLLMSRLSHQRYGAVPAPPGSTYLAESRDETATREKEETDRHSHLSDVMCSAEYYHNDQPHPFDLVRCEMSLLRPWPSAETSGSVGNLRWRLEVMGWYEDWPVMSTSPKVGGVVVNRVTTVLLAEMAGAEGQADLGRRERVRQLFRVGRASYRDWREQRRVKKEAKKL</sequence>
<name>A0A3N4KP22_9PEZI</name>
<dbReference type="Proteomes" id="UP000277580">
    <property type="component" value="Unassembled WGS sequence"/>
</dbReference>
<evidence type="ECO:0000313" key="3">
    <source>
        <dbReference type="Proteomes" id="UP000277580"/>
    </source>
</evidence>
<reference evidence="2 3" key="1">
    <citation type="journal article" date="2018" name="Nat. Ecol. Evol.">
        <title>Pezizomycetes genomes reveal the molecular basis of ectomycorrhizal truffle lifestyle.</title>
        <authorList>
            <person name="Murat C."/>
            <person name="Payen T."/>
            <person name="Noel B."/>
            <person name="Kuo A."/>
            <person name="Morin E."/>
            <person name="Chen J."/>
            <person name="Kohler A."/>
            <person name="Krizsan K."/>
            <person name="Balestrini R."/>
            <person name="Da Silva C."/>
            <person name="Montanini B."/>
            <person name="Hainaut M."/>
            <person name="Levati E."/>
            <person name="Barry K.W."/>
            <person name="Belfiori B."/>
            <person name="Cichocki N."/>
            <person name="Clum A."/>
            <person name="Dockter R.B."/>
            <person name="Fauchery L."/>
            <person name="Guy J."/>
            <person name="Iotti M."/>
            <person name="Le Tacon F."/>
            <person name="Lindquist E.A."/>
            <person name="Lipzen A."/>
            <person name="Malagnac F."/>
            <person name="Mello A."/>
            <person name="Molinier V."/>
            <person name="Miyauchi S."/>
            <person name="Poulain J."/>
            <person name="Riccioni C."/>
            <person name="Rubini A."/>
            <person name="Sitrit Y."/>
            <person name="Splivallo R."/>
            <person name="Traeger S."/>
            <person name="Wang M."/>
            <person name="Zifcakova L."/>
            <person name="Wipf D."/>
            <person name="Zambonelli A."/>
            <person name="Paolocci F."/>
            <person name="Nowrousian M."/>
            <person name="Ottonello S."/>
            <person name="Baldrian P."/>
            <person name="Spatafora J.W."/>
            <person name="Henrissat B."/>
            <person name="Nagy L.G."/>
            <person name="Aury J.M."/>
            <person name="Wincker P."/>
            <person name="Grigoriev I.V."/>
            <person name="Bonfante P."/>
            <person name="Martin F.M."/>
        </authorList>
    </citation>
    <scope>NUCLEOTIDE SEQUENCE [LARGE SCALE GENOMIC DNA]</scope>
    <source>
        <strain evidence="2 3">CCBAS932</strain>
    </source>
</reference>
<accession>A0A3N4KP22</accession>
<gene>
    <name evidence="2" type="ORF">P167DRAFT_545584</name>
</gene>
<keyword evidence="3" id="KW-1185">Reference proteome</keyword>
<evidence type="ECO:0000256" key="1">
    <source>
        <dbReference type="SAM" id="MobiDB-lite"/>
    </source>
</evidence>
<dbReference type="AlphaFoldDB" id="A0A3N4KP22"/>
<protein>
    <submittedName>
        <fullName evidence="2">Uncharacterized protein</fullName>
    </submittedName>
</protein>
<organism evidence="2 3">
    <name type="scientific">Morchella conica CCBAS932</name>
    <dbReference type="NCBI Taxonomy" id="1392247"/>
    <lineage>
        <taxon>Eukaryota</taxon>
        <taxon>Fungi</taxon>
        <taxon>Dikarya</taxon>
        <taxon>Ascomycota</taxon>
        <taxon>Pezizomycotina</taxon>
        <taxon>Pezizomycetes</taxon>
        <taxon>Pezizales</taxon>
        <taxon>Morchellaceae</taxon>
        <taxon>Morchella</taxon>
    </lineage>
</organism>
<dbReference type="InParanoid" id="A0A3N4KP22"/>
<feature type="compositionally biased region" description="Basic and acidic residues" evidence="1">
    <location>
        <begin position="72"/>
        <end position="89"/>
    </location>
</feature>
<proteinExistence type="predicted"/>
<dbReference type="EMBL" id="ML119129">
    <property type="protein sequence ID" value="RPB12354.1"/>
    <property type="molecule type" value="Genomic_DNA"/>
</dbReference>